<dbReference type="EMBL" id="PYSW02000001">
    <property type="protein sequence ID" value="KAG2394277.1"/>
    <property type="molecule type" value="Genomic_DNA"/>
</dbReference>
<dbReference type="Proteomes" id="UP000816034">
    <property type="component" value="Unassembled WGS sequence"/>
</dbReference>
<accession>A0AA88H978</accession>
<gene>
    <name evidence="1" type="ORF">C9374_004041</name>
</gene>
<comment type="caution">
    <text evidence="1">The sequence shown here is derived from an EMBL/GenBank/DDBJ whole genome shotgun (WGS) entry which is preliminary data.</text>
</comment>
<dbReference type="RefSeq" id="XP_044556171.1">
    <property type="nucleotide sequence ID" value="XM_044693637.1"/>
</dbReference>
<name>A0AA88H978_NAELO</name>
<sequence>MRKRAPTVLSTNQLPAASTHFQDVTVQLLSQETTSPLQLNIAAYFSRMNGPASCRSCGERSKKLLFTFGDNIYCKRCASDMERVYLQSYRQREEMRERGKRVYDLCVEMESKKNSVNSNASSRAQSPVMNSSVSTLPVMNVMRRASIISANFPELFPGGFGTNGASSGFPSPATSVASSLVLNALNQQQQQSKGLSQ</sequence>
<organism evidence="1 2">
    <name type="scientific">Naegleria lovaniensis</name>
    <name type="common">Amoeba</name>
    <dbReference type="NCBI Taxonomy" id="51637"/>
    <lineage>
        <taxon>Eukaryota</taxon>
        <taxon>Discoba</taxon>
        <taxon>Heterolobosea</taxon>
        <taxon>Tetramitia</taxon>
        <taxon>Eutetramitia</taxon>
        <taxon>Vahlkampfiidae</taxon>
        <taxon>Naegleria</taxon>
    </lineage>
</organism>
<protein>
    <submittedName>
        <fullName evidence="1">Uncharacterized protein</fullName>
    </submittedName>
</protein>
<keyword evidence="2" id="KW-1185">Reference proteome</keyword>
<proteinExistence type="predicted"/>
<dbReference type="GeneID" id="68096496"/>
<evidence type="ECO:0000313" key="1">
    <source>
        <dbReference type="EMBL" id="KAG2394277.1"/>
    </source>
</evidence>
<reference evidence="1 2" key="1">
    <citation type="journal article" date="2018" name="BMC Genomics">
        <title>The genome of Naegleria lovaniensis, the basis for a comparative approach to unravel pathogenicity factors of the human pathogenic amoeba N. fowleri.</title>
        <authorList>
            <person name="Liechti N."/>
            <person name="Schurch N."/>
            <person name="Bruggmann R."/>
            <person name="Wittwer M."/>
        </authorList>
    </citation>
    <scope>NUCLEOTIDE SEQUENCE [LARGE SCALE GENOMIC DNA]</scope>
    <source>
        <strain evidence="1 2">ATCC 30569</strain>
    </source>
</reference>
<dbReference type="AlphaFoldDB" id="A0AA88H978"/>
<evidence type="ECO:0000313" key="2">
    <source>
        <dbReference type="Proteomes" id="UP000816034"/>
    </source>
</evidence>